<dbReference type="KEGG" id="strr:EKD16_25290"/>
<protein>
    <submittedName>
        <fullName evidence="1">Uncharacterized protein</fullName>
    </submittedName>
</protein>
<organism evidence="1 2">
    <name type="scientific">Streptomonospora litoralis</name>
    <dbReference type="NCBI Taxonomy" id="2498135"/>
    <lineage>
        <taxon>Bacteria</taxon>
        <taxon>Bacillati</taxon>
        <taxon>Actinomycetota</taxon>
        <taxon>Actinomycetes</taxon>
        <taxon>Streptosporangiales</taxon>
        <taxon>Nocardiopsidaceae</taxon>
        <taxon>Streptomonospora</taxon>
    </lineage>
</organism>
<geneLocation type="plasmid" evidence="2">
    <name>phim2</name>
</geneLocation>
<dbReference type="InterPro" id="IPR053745">
    <property type="entry name" value="Viral_Tail_Comp_sf"/>
</dbReference>
<sequence length="141" mass="15960">MSFQETPVAESALGPLQVAIVARCEEHLDVAVWDYVPEDQPHPYVTVGEAFESPDNVHGRFGRRVRQTLHVWTRGRGGFAEANRITGDLVRLFDHQERHLVVAGHRVRSVRLATAQPMRDPDPLVRHVPLELVVHTEQQPP</sequence>
<dbReference type="EMBL" id="CP036456">
    <property type="protein sequence ID" value="QBI56799.1"/>
    <property type="molecule type" value="Genomic_DNA"/>
</dbReference>
<evidence type="ECO:0000313" key="2">
    <source>
        <dbReference type="Proteomes" id="UP000292235"/>
    </source>
</evidence>
<proteinExistence type="predicted"/>
<dbReference type="RefSeq" id="WP_242677497.1">
    <property type="nucleotide sequence ID" value="NZ_CP036456.1"/>
</dbReference>
<keyword evidence="2" id="KW-1185">Reference proteome</keyword>
<dbReference type="Proteomes" id="UP000292235">
    <property type="component" value="Plasmid phiM2"/>
</dbReference>
<reference evidence="1 2" key="1">
    <citation type="submission" date="2019-02" db="EMBL/GenBank/DDBJ databases">
        <authorList>
            <person name="Khodamoradi S."/>
            <person name="Hahnke R.L."/>
            <person name="Kaempfer P."/>
            <person name="Schumann P."/>
            <person name="Rohde M."/>
            <person name="Steinert M."/>
            <person name="Luzhetskyy A."/>
            <person name="Wink J."/>
            <person name="Ruckert C."/>
        </authorList>
    </citation>
    <scope>NUCLEOTIDE SEQUENCE [LARGE SCALE GENOMIC DNA]</scope>
    <source>
        <strain evidence="1 2">M2</strain>
        <plasmid evidence="2">phim2</plasmid>
    </source>
</reference>
<gene>
    <name evidence="1" type="ORF">EKD16_25290</name>
</gene>
<dbReference type="Pfam" id="PF11367">
    <property type="entry name" value="Tail_completion_gp17"/>
    <property type="match status" value="1"/>
</dbReference>
<name>A0A4P6QAY9_9ACTN</name>
<dbReference type="InterPro" id="IPR021508">
    <property type="entry name" value="Gp17-like"/>
</dbReference>
<dbReference type="AlphaFoldDB" id="A0A4P6QAY9"/>
<keyword evidence="1" id="KW-0614">Plasmid</keyword>
<dbReference type="Gene3D" id="3.30.2000.30">
    <property type="match status" value="1"/>
</dbReference>
<evidence type="ECO:0000313" key="1">
    <source>
        <dbReference type="EMBL" id="QBI56799.1"/>
    </source>
</evidence>
<accession>A0A4P6QAY9</accession>